<proteinExistence type="inferred from homology"/>
<evidence type="ECO:0000256" key="2">
    <source>
        <dbReference type="SAM" id="Phobius"/>
    </source>
</evidence>
<reference evidence="3" key="1">
    <citation type="journal article" date="2020" name="Stud. Mycol.">
        <title>101 Dothideomycetes genomes: a test case for predicting lifestyles and emergence of pathogens.</title>
        <authorList>
            <person name="Haridas S."/>
            <person name="Albert R."/>
            <person name="Binder M."/>
            <person name="Bloem J."/>
            <person name="Labutti K."/>
            <person name="Salamov A."/>
            <person name="Andreopoulos B."/>
            <person name="Baker S."/>
            <person name="Barry K."/>
            <person name="Bills G."/>
            <person name="Bluhm B."/>
            <person name="Cannon C."/>
            <person name="Castanera R."/>
            <person name="Culley D."/>
            <person name="Daum C."/>
            <person name="Ezra D."/>
            <person name="Gonzalez J."/>
            <person name="Henrissat B."/>
            <person name="Kuo A."/>
            <person name="Liang C."/>
            <person name="Lipzen A."/>
            <person name="Lutzoni F."/>
            <person name="Magnuson J."/>
            <person name="Mondo S."/>
            <person name="Nolan M."/>
            <person name="Ohm R."/>
            <person name="Pangilinan J."/>
            <person name="Park H.-J."/>
            <person name="Ramirez L."/>
            <person name="Alfaro M."/>
            <person name="Sun H."/>
            <person name="Tritt A."/>
            <person name="Yoshinaga Y."/>
            <person name="Zwiers L.-H."/>
            <person name="Turgeon B."/>
            <person name="Goodwin S."/>
            <person name="Spatafora J."/>
            <person name="Crous P."/>
            <person name="Grigoriev I."/>
        </authorList>
    </citation>
    <scope>NUCLEOTIDE SEQUENCE</scope>
    <source>
        <strain evidence="3">CBS 109.77</strain>
    </source>
</reference>
<accession>A0A6A6X244</accession>
<evidence type="ECO:0000313" key="3">
    <source>
        <dbReference type="EMBL" id="KAF2790399.1"/>
    </source>
</evidence>
<dbReference type="AlphaFoldDB" id="A0A6A6X244"/>
<keyword evidence="4" id="KW-1185">Reference proteome</keyword>
<dbReference type="Proteomes" id="UP000799757">
    <property type="component" value="Unassembled WGS sequence"/>
</dbReference>
<gene>
    <name evidence="3" type="ORF">K505DRAFT_340463</name>
</gene>
<dbReference type="EMBL" id="MU002076">
    <property type="protein sequence ID" value="KAF2790399.1"/>
    <property type="molecule type" value="Genomic_DNA"/>
</dbReference>
<dbReference type="Pfam" id="PF11807">
    <property type="entry name" value="UstYa"/>
    <property type="match status" value="1"/>
</dbReference>
<keyword evidence="2" id="KW-0812">Transmembrane</keyword>
<dbReference type="PANTHER" id="PTHR33365">
    <property type="entry name" value="YALI0B05434P"/>
    <property type="match status" value="1"/>
</dbReference>
<comment type="similarity">
    <text evidence="1">Belongs to the ustYa family.</text>
</comment>
<keyword evidence="2" id="KW-1133">Transmembrane helix</keyword>
<dbReference type="GO" id="GO:0043386">
    <property type="term" value="P:mycotoxin biosynthetic process"/>
    <property type="evidence" value="ECO:0007669"/>
    <property type="project" value="InterPro"/>
</dbReference>
<dbReference type="PANTHER" id="PTHR33365:SF13">
    <property type="entry name" value="TAT PATHWAY SIGNAL SEQUENCE"/>
    <property type="match status" value="1"/>
</dbReference>
<sequence>MAPSSQRPSDPKYDLPTTGLLSRSESYLPLEPPQRWAAQSRISPWVVAAIASLLFTNILTFTAGWSIGSGRKICRSLAEPPTGIARVLKGISTAIKSTTLNSTFHDPDDSVYRKHSSAEADEAWEKLAPTANEIIFVSKEDAKQSDIDPDRHAYWDNPDMGFLGYPVGIEVHHQLHCLDMIRKNLYYNIDFTREKLQKTCVTPKCVGSEEFRELHIDHCVDYLRNRLTCTADVGLVPLIWVGMDGETTVDMARIHSCRNFDAVLRYSKKNGIALPEEGIVKPKPGDFVLNEYL</sequence>
<organism evidence="3 4">
    <name type="scientific">Melanomma pulvis-pyrius CBS 109.77</name>
    <dbReference type="NCBI Taxonomy" id="1314802"/>
    <lineage>
        <taxon>Eukaryota</taxon>
        <taxon>Fungi</taxon>
        <taxon>Dikarya</taxon>
        <taxon>Ascomycota</taxon>
        <taxon>Pezizomycotina</taxon>
        <taxon>Dothideomycetes</taxon>
        <taxon>Pleosporomycetidae</taxon>
        <taxon>Pleosporales</taxon>
        <taxon>Melanommataceae</taxon>
        <taxon>Melanomma</taxon>
    </lineage>
</organism>
<keyword evidence="2" id="KW-0472">Membrane</keyword>
<evidence type="ECO:0000256" key="1">
    <source>
        <dbReference type="ARBA" id="ARBA00035112"/>
    </source>
</evidence>
<feature type="transmembrane region" description="Helical" evidence="2">
    <location>
        <begin position="45"/>
        <end position="67"/>
    </location>
</feature>
<dbReference type="InterPro" id="IPR021765">
    <property type="entry name" value="UstYa-like"/>
</dbReference>
<protein>
    <submittedName>
        <fullName evidence="3">Uncharacterized protein</fullName>
    </submittedName>
</protein>
<name>A0A6A6X244_9PLEO</name>
<evidence type="ECO:0000313" key="4">
    <source>
        <dbReference type="Proteomes" id="UP000799757"/>
    </source>
</evidence>
<dbReference type="OrthoDB" id="3687641at2759"/>